<dbReference type="InterPro" id="IPR008910">
    <property type="entry name" value="MSC_TM_helix"/>
</dbReference>
<comment type="subcellular location">
    <subcellularLocation>
        <location evidence="7">Cell inner membrane</location>
        <topology evidence="7">Multi-pass membrane protein</topology>
    </subcellularLocation>
    <subcellularLocation>
        <location evidence="1">Cell membrane</location>
        <topology evidence="1">Multi-pass membrane protein</topology>
    </subcellularLocation>
</comment>
<dbReference type="Proteomes" id="UP000288293">
    <property type="component" value="Unassembled WGS sequence"/>
</dbReference>
<evidence type="ECO:0000256" key="3">
    <source>
        <dbReference type="ARBA" id="ARBA00022475"/>
    </source>
</evidence>
<dbReference type="RefSeq" id="WP_126803237.1">
    <property type="nucleotide sequence ID" value="NZ_PIPL01000001.1"/>
</dbReference>
<evidence type="ECO:0000259" key="10">
    <source>
        <dbReference type="Pfam" id="PF21088"/>
    </source>
</evidence>
<dbReference type="Pfam" id="PF00924">
    <property type="entry name" value="MS_channel_2nd"/>
    <property type="match status" value="1"/>
</dbReference>
<keyword evidence="7" id="KW-0813">Transport</keyword>
<dbReference type="Gene3D" id="3.30.70.100">
    <property type="match status" value="1"/>
</dbReference>
<keyword evidence="4 7" id="KW-0812">Transmembrane</keyword>
<evidence type="ECO:0000259" key="9">
    <source>
        <dbReference type="Pfam" id="PF21082"/>
    </source>
</evidence>
<dbReference type="AlphaFoldDB" id="A0A432W8P9"/>
<dbReference type="PANTHER" id="PTHR30221">
    <property type="entry name" value="SMALL-CONDUCTANCE MECHANOSENSITIVE CHANNEL"/>
    <property type="match status" value="1"/>
</dbReference>
<comment type="similarity">
    <text evidence="2 7">Belongs to the MscS (TC 1.A.23) family.</text>
</comment>
<dbReference type="InterPro" id="IPR023408">
    <property type="entry name" value="MscS_beta-dom_sf"/>
</dbReference>
<dbReference type="Pfam" id="PF21088">
    <property type="entry name" value="MS_channel_1st"/>
    <property type="match status" value="1"/>
</dbReference>
<keyword evidence="7" id="KW-0997">Cell inner membrane</keyword>
<evidence type="ECO:0000259" key="8">
    <source>
        <dbReference type="Pfam" id="PF00924"/>
    </source>
</evidence>
<feature type="transmembrane region" description="Helical" evidence="7">
    <location>
        <begin position="82"/>
        <end position="102"/>
    </location>
</feature>
<keyword evidence="3" id="KW-1003">Cell membrane</keyword>
<keyword evidence="5 7" id="KW-1133">Transmembrane helix</keyword>
<comment type="subunit">
    <text evidence="7">Homoheptamer.</text>
</comment>
<keyword evidence="7" id="KW-0406">Ion transport</keyword>
<dbReference type="SUPFAM" id="SSF82689">
    <property type="entry name" value="Mechanosensitive channel protein MscS (YggB), C-terminal domain"/>
    <property type="match status" value="1"/>
</dbReference>
<dbReference type="GO" id="GO:0005886">
    <property type="term" value="C:plasma membrane"/>
    <property type="evidence" value="ECO:0007669"/>
    <property type="project" value="UniProtKB-SubCell"/>
</dbReference>
<keyword evidence="12" id="KW-1185">Reference proteome</keyword>
<dbReference type="Gene3D" id="2.30.30.60">
    <property type="match status" value="1"/>
</dbReference>
<reference evidence="11 12" key="1">
    <citation type="journal article" date="2011" name="Front. Microbiol.">
        <title>Genomic signatures of strain selection and enhancement in Bacillus atrophaeus var. globigii, a historical biowarfare simulant.</title>
        <authorList>
            <person name="Gibbons H.S."/>
            <person name="Broomall S.M."/>
            <person name="McNew L.A."/>
            <person name="Daligault H."/>
            <person name="Chapman C."/>
            <person name="Bruce D."/>
            <person name="Karavis M."/>
            <person name="Krepps M."/>
            <person name="McGregor P.A."/>
            <person name="Hong C."/>
            <person name="Park K.H."/>
            <person name="Akmal A."/>
            <person name="Feldman A."/>
            <person name="Lin J.S."/>
            <person name="Chang W.E."/>
            <person name="Higgs B.W."/>
            <person name="Demirev P."/>
            <person name="Lindquist J."/>
            <person name="Liem A."/>
            <person name="Fochler E."/>
            <person name="Read T.D."/>
            <person name="Tapia R."/>
            <person name="Johnson S."/>
            <person name="Bishop-Lilly K.A."/>
            <person name="Detter C."/>
            <person name="Han C."/>
            <person name="Sozhamannan S."/>
            <person name="Rosenzweig C.N."/>
            <person name="Skowronski E.W."/>
        </authorList>
    </citation>
    <scope>NUCLEOTIDE SEQUENCE [LARGE SCALE GENOMIC DNA]</scope>
    <source>
        <strain evidence="11 12">MLST1</strain>
    </source>
</reference>
<feature type="domain" description="Mechanosensitive ion channel MscS C-terminal" evidence="9">
    <location>
        <begin position="177"/>
        <end position="259"/>
    </location>
</feature>
<evidence type="ECO:0000313" key="11">
    <source>
        <dbReference type="EMBL" id="RUO26425.1"/>
    </source>
</evidence>
<comment type="function">
    <text evidence="7">Mechanosensitive channel that participates in the regulation of osmotic pressure changes within the cell, opening in response to stretch forces in the membrane lipid bilayer, without the need for other proteins. Contributes to normal resistance to hypoosmotic shock. Forms an ion channel of 1.0 nanosiemens conductance with a slight preference for anions.</text>
</comment>
<evidence type="ECO:0000256" key="6">
    <source>
        <dbReference type="ARBA" id="ARBA00023136"/>
    </source>
</evidence>
<name>A0A432W8P9_9GAMM</name>
<dbReference type="InterPro" id="IPR006686">
    <property type="entry name" value="MscS_channel_CS"/>
</dbReference>
<feature type="transmembrane region" description="Helical" evidence="7">
    <location>
        <begin position="15"/>
        <end position="35"/>
    </location>
</feature>
<dbReference type="Gene3D" id="1.10.287.1260">
    <property type="match status" value="1"/>
</dbReference>
<keyword evidence="6 7" id="KW-0472">Membrane</keyword>
<feature type="transmembrane region" description="Helical" evidence="7">
    <location>
        <begin position="56"/>
        <end position="76"/>
    </location>
</feature>
<evidence type="ECO:0000256" key="7">
    <source>
        <dbReference type="RuleBase" id="RU369025"/>
    </source>
</evidence>
<dbReference type="InterPro" id="IPR049278">
    <property type="entry name" value="MS_channel_C"/>
</dbReference>
<protein>
    <recommendedName>
        <fullName evidence="7">Small-conductance mechanosensitive channel</fullName>
    </recommendedName>
</protein>
<dbReference type="InterPro" id="IPR011066">
    <property type="entry name" value="MscS_channel_C_sf"/>
</dbReference>
<evidence type="ECO:0000256" key="4">
    <source>
        <dbReference type="ARBA" id="ARBA00022692"/>
    </source>
</evidence>
<evidence type="ECO:0000256" key="1">
    <source>
        <dbReference type="ARBA" id="ARBA00004651"/>
    </source>
</evidence>
<gene>
    <name evidence="11" type="ORF">CWE09_06880</name>
</gene>
<dbReference type="OrthoDB" id="9809206at2"/>
<sequence>MNDVILWFQENQAGIFYYVGRLLIALMIIVGGFVISKAIGRTMIRRLDKSQIDNAVVSFLVGILRTIIVVAALLMALSHVGIQTTSFIAILGAAGLAVGLALQGSLSNFASGVLIMIYRPFYSGDYVEAGNIAGTVLSIELFNTVLKTPDNKVVTVPNSQITNSPITNYSRQPTRRVDMVIGVSYAADLKKTKEVLMQVINEDERVLPDPEPRVAVTELGDSSVNLIVRPWVDSADYWPVYWDMMEKIKIRLDENGIGIPFPQMDVHLHQAGSDEGPIRIQSVLSDKNAAKNTATDNEQH</sequence>
<comment type="caution">
    <text evidence="7">Lacks conserved residue(s) required for the propagation of feature annotation.</text>
</comment>
<feature type="domain" description="Mechanosensitive ion channel transmembrane helices 2/3" evidence="10">
    <location>
        <begin position="62"/>
        <end position="103"/>
    </location>
</feature>
<dbReference type="EMBL" id="PIPL01000001">
    <property type="protein sequence ID" value="RUO26425.1"/>
    <property type="molecule type" value="Genomic_DNA"/>
</dbReference>
<comment type="caution">
    <text evidence="11">The sequence shown here is derived from an EMBL/GenBank/DDBJ whole genome shotgun (WGS) entry which is preliminary data.</text>
</comment>
<dbReference type="PROSITE" id="PS01246">
    <property type="entry name" value="UPF0003"/>
    <property type="match status" value="1"/>
</dbReference>
<dbReference type="InterPro" id="IPR006685">
    <property type="entry name" value="MscS_channel_2nd"/>
</dbReference>
<evidence type="ECO:0000256" key="5">
    <source>
        <dbReference type="ARBA" id="ARBA00022989"/>
    </source>
</evidence>
<dbReference type="Pfam" id="PF05552">
    <property type="entry name" value="MS_channel_1st_1"/>
    <property type="match status" value="1"/>
</dbReference>
<dbReference type="Pfam" id="PF21082">
    <property type="entry name" value="MS_channel_3rd"/>
    <property type="match status" value="1"/>
</dbReference>
<dbReference type="InterPro" id="IPR011014">
    <property type="entry name" value="MscS_channel_TM-2"/>
</dbReference>
<dbReference type="InterPro" id="IPR010920">
    <property type="entry name" value="LSM_dom_sf"/>
</dbReference>
<dbReference type="SUPFAM" id="SSF82861">
    <property type="entry name" value="Mechanosensitive channel protein MscS (YggB), transmembrane region"/>
    <property type="match status" value="1"/>
</dbReference>
<dbReference type="GO" id="GO:0008381">
    <property type="term" value="F:mechanosensitive monoatomic ion channel activity"/>
    <property type="evidence" value="ECO:0007669"/>
    <property type="project" value="InterPro"/>
</dbReference>
<organism evidence="11 12">
    <name type="scientific">Aliidiomarina minuta</name>
    <dbReference type="NCBI Taxonomy" id="880057"/>
    <lineage>
        <taxon>Bacteria</taxon>
        <taxon>Pseudomonadati</taxon>
        <taxon>Pseudomonadota</taxon>
        <taxon>Gammaproteobacteria</taxon>
        <taxon>Alteromonadales</taxon>
        <taxon>Idiomarinaceae</taxon>
        <taxon>Aliidiomarina</taxon>
    </lineage>
</organism>
<dbReference type="PANTHER" id="PTHR30221:SF1">
    <property type="entry name" value="SMALL-CONDUCTANCE MECHANOSENSITIVE CHANNEL"/>
    <property type="match status" value="1"/>
</dbReference>
<evidence type="ECO:0000256" key="2">
    <source>
        <dbReference type="ARBA" id="ARBA00008017"/>
    </source>
</evidence>
<feature type="domain" description="Mechanosensitive ion channel MscS" evidence="8">
    <location>
        <begin position="105"/>
        <end position="171"/>
    </location>
</feature>
<dbReference type="SUPFAM" id="SSF50182">
    <property type="entry name" value="Sm-like ribonucleoproteins"/>
    <property type="match status" value="1"/>
</dbReference>
<dbReference type="InterPro" id="IPR049142">
    <property type="entry name" value="MS_channel_1st"/>
</dbReference>
<proteinExistence type="inferred from homology"/>
<accession>A0A432W8P9</accession>
<dbReference type="InterPro" id="IPR045275">
    <property type="entry name" value="MscS_archaea/bacteria_type"/>
</dbReference>
<evidence type="ECO:0000313" key="12">
    <source>
        <dbReference type="Proteomes" id="UP000288293"/>
    </source>
</evidence>
<keyword evidence="7" id="KW-0407">Ion channel</keyword>